<feature type="domain" description="Glycosyl hydrolase 94 catalytic" evidence="5">
    <location>
        <begin position="1352"/>
        <end position="1780"/>
    </location>
</feature>
<evidence type="ECO:0000259" key="5">
    <source>
        <dbReference type="Pfam" id="PF17167"/>
    </source>
</evidence>
<dbReference type="KEGG" id="mhey:H2LOC_004540"/>
<dbReference type="Gene3D" id="2.70.98.40">
    <property type="entry name" value="Glycoside hydrolase, family 65, N-terminal domain"/>
    <property type="match status" value="2"/>
</dbReference>
<dbReference type="InterPro" id="IPR052047">
    <property type="entry name" value="GH94_Enzymes"/>
</dbReference>
<feature type="transmembrane region" description="Helical" evidence="3">
    <location>
        <begin position="507"/>
        <end position="528"/>
    </location>
</feature>
<accession>A0A6B8KEY3</accession>
<feature type="transmembrane region" description="Helical" evidence="3">
    <location>
        <begin position="173"/>
        <end position="195"/>
    </location>
</feature>
<feature type="transmembrane region" description="Helical" evidence="3">
    <location>
        <begin position="424"/>
        <end position="445"/>
    </location>
</feature>
<dbReference type="Pfam" id="PF17167">
    <property type="entry name" value="Glyco_hydro_94"/>
    <property type="match status" value="1"/>
</dbReference>
<dbReference type="InterPro" id="IPR012341">
    <property type="entry name" value="6hp_glycosidase-like_sf"/>
</dbReference>
<evidence type="ECO:0000256" key="1">
    <source>
        <dbReference type="ARBA" id="ARBA00022676"/>
    </source>
</evidence>
<evidence type="ECO:0000313" key="6">
    <source>
        <dbReference type="EMBL" id="QGM45013.1"/>
    </source>
</evidence>
<feature type="transmembrane region" description="Helical" evidence="3">
    <location>
        <begin position="705"/>
        <end position="729"/>
    </location>
</feature>
<evidence type="ECO:0000313" key="7">
    <source>
        <dbReference type="Proteomes" id="UP000309061"/>
    </source>
</evidence>
<feature type="domain" description="Glycosyl hydrolase 94 supersandwich" evidence="4">
    <location>
        <begin position="1072"/>
        <end position="1338"/>
    </location>
</feature>
<keyword evidence="3" id="KW-1133">Transmembrane helix</keyword>
<feature type="transmembrane region" description="Helical" evidence="3">
    <location>
        <begin position="391"/>
        <end position="412"/>
    </location>
</feature>
<dbReference type="Gene3D" id="1.50.10.10">
    <property type="match status" value="1"/>
</dbReference>
<keyword evidence="2 6" id="KW-0808">Transferase</keyword>
<feature type="transmembrane region" description="Helical" evidence="3">
    <location>
        <begin position="317"/>
        <end position="340"/>
    </location>
</feature>
<dbReference type="SUPFAM" id="SSF48208">
    <property type="entry name" value="Six-hairpin glycosidases"/>
    <property type="match status" value="1"/>
</dbReference>
<dbReference type="SUPFAM" id="SSF74650">
    <property type="entry name" value="Galactose mutarotase-like"/>
    <property type="match status" value="2"/>
</dbReference>
<dbReference type="InterPro" id="IPR011013">
    <property type="entry name" value="Gal_mutarotase_sf_dom"/>
</dbReference>
<evidence type="ECO:0000256" key="2">
    <source>
        <dbReference type="ARBA" id="ARBA00022679"/>
    </source>
</evidence>
<protein>
    <submittedName>
        <fullName evidence="6">Glycosyl transferase family 36</fullName>
    </submittedName>
</protein>
<dbReference type="InterPro" id="IPR010383">
    <property type="entry name" value="Glyco_hydrolase_94_b-supersand"/>
</dbReference>
<dbReference type="RefSeq" id="WP_154331571.1">
    <property type="nucleotide sequence ID" value="NZ_CP046052.1"/>
</dbReference>
<feature type="transmembrane region" description="Helical" evidence="3">
    <location>
        <begin position="38"/>
        <end position="54"/>
    </location>
</feature>
<feature type="transmembrane region" description="Helical" evidence="3">
    <location>
        <begin position="290"/>
        <end position="311"/>
    </location>
</feature>
<feature type="transmembrane region" description="Helical" evidence="3">
    <location>
        <begin position="207"/>
        <end position="231"/>
    </location>
</feature>
<proteinExistence type="predicted"/>
<keyword evidence="3" id="KW-0472">Membrane</keyword>
<feature type="transmembrane region" description="Helical" evidence="3">
    <location>
        <begin position="264"/>
        <end position="283"/>
    </location>
</feature>
<keyword evidence="1" id="KW-0328">Glycosyltransferase</keyword>
<keyword evidence="3" id="KW-0812">Transmembrane</keyword>
<feature type="transmembrane region" description="Helical" evidence="3">
    <location>
        <begin position="75"/>
        <end position="92"/>
    </location>
</feature>
<dbReference type="Pfam" id="PF06165">
    <property type="entry name" value="GH94_b-supersand"/>
    <property type="match status" value="2"/>
</dbReference>
<evidence type="ECO:0000259" key="4">
    <source>
        <dbReference type="Pfam" id="PF06165"/>
    </source>
</evidence>
<name>A0A6B8KEY3_9HYPH</name>
<dbReference type="GO" id="GO:0005975">
    <property type="term" value="P:carbohydrate metabolic process"/>
    <property type="evidence" value="ECO:0007669"/>
    <property type="project" value="InterPro"/>
</dbReference>
<dbReference type="GO" id="GO:0030246">
    <property type="term" value="F:carbohydrate binding"/>
    <property type="evidence" value="ECO:0007669"/>
    <property type="project" value="InterPro"/>
</dbReference>
<dbReference type="Proteomes" id="UP000309061">
    <property type="component" value="Chromosome"/>
</dbReference>
<keyword evidence="7" id="KW-1185">Reference proteome</keyword>
<dbReference type="PANTHER" id="PTHR37469:SF2">
    <property type="entry name" value="CELLOBIONIC ACID PHOSPHORYLASE"/>
    <property type="match status" value="1"/>
</dbReference>
<dbReference type="InterPro" id="IPR037018">
    <property type="entry name" value="GH65_N"/>
</dbReference>
<feature type="transmembrane region" description="Helical" evidence="3">
    <location>
        <begin position="361"/>
        <end position="379"/>
    </location>
</feature>
<dbReference type="GO" id="GO:0016757">
    <property type="term" value="F:glycosyltransferase activity"/>
    <property type="evidence" value="ECO:0007669"/>
    <property type="project" value="UniProtKB-KW"/>
</dbReference>
<feature type="domain" description="Glycosyl hydrolase 94 supersandwich" evidence="4">
    <location>
        <begin position="796"/>
        <end position="1028"/>
    </location>
</feature>
<reference evidence="6 7" key="1">
    <citation type="submission" date="2019-11" db="EMBL/GenBank/DDBJ databases">
        <title>The genome sequence of Methylocystis heyeri.</title>
        <authorList>
            <person name="Oshkin I.Y."/>
            <person name="Miroshnikov K."/>
            <person name="Dedysh S.N."/>
        </authorList>
    </citation>
    <scope>NUCLEOTIDE SEQUENCE [LARGE SCALE GENOMIC DNA]</scope>
    <source>
        <strain evidence="6 7">H2</strain>
    </source>
</reference>
<dbReference type="PANTHER" id="PTHR37469">
    <property type="entry name" value="CELLOBIONIC ACID PHOSPHORYLASE-RELATED"/>
    <property type="match status" value="1"/>
</dbReference>
<feature type="transmembrane region" description="Helical" evidence="3">
    <location>
        <begin position="135"/>
        <end position="153"/>
    </location>
</feature>
<organism evidence="6 7">
    <name type="scientific">Methylocystis heyeri</name>
    <dbReference type="NCBI Taxonomy" id="391905"/>
    <lineage>
        <taxon>Bacteria</taxon>
        <taxon>Pseudomonadati</taxon>
        <taxon>Pseudomonadota</taxon>
        <taxon>Alphaproteobacteria</taxon>
        <taxon>Hyphomicrobiales</taxon>
        <taxon>Methylocystaceae</taxon>
        <taxon>Methylocystis</taxon>
    </lineage>
</organism>
<dbReference type="EMBL" id="CP046052">
    <property type="protein sequence ID" value="QGM45013.1"/>
    <property type="molecule type" value="Genomic_DNA"/>
</dbReference>
<evidence type="ECO:0000256" key="3">
    <source>
        <dbReference type="SAM" id="Phobius"/>
    </source>
</evidence>
<dbReference type="OrthoDB" id="9769991at2"/>
<feature type="transmembrane region" description="Helical" evidence="3">
    <location>
        <begin position="104"/>
        <end position="123"/>
    </location>
</feature>
<dbReference type="InterPro" id="IPR008928">
    <property type="entry name" value="6-hairpin_glycosidase_sf"/>
</dbReference>
<sequence length="1826" mass="199216">MADIEVGARSVGRTLERTLLGACLATAAYFGAAKGDGHALWAGLLGALALYLLRPVDPRDGRFGYFRKAEAIVDYAAIAAFTALCDPSGVLWRAPASMAELFRLTSPGAGTATLIYISGAAMLAGRTPLALRAALFLLPFLFCLLISLGSPTTGELGRLIFLGLDAPELLRTIAGRSLILFLLNEAVVVGMPMALGRFLPREWRPHGVLFLAAFFASITPEIAGSVALYIAPYLPAPLAQTASALAAAVAQAGLWGETYLVTQSLAGLLGGAASLSVIVFGDWKSGAEKGFVYGLVFMGLLLAVDLVIGFAPARATILWTGPLGAGLLGAGLFPLARTIVESTDSTSPFLGRLEHQYETRSNFLRGAVSGVGVWLAFTLDLPSAGAFDRFLFGAVVGTIAFAGVDAAIDGYELKQGRRQHLRSWRVYALGAMLGGIVAGAIAWYLDQGQLSTIVSKYFAYVSLDYKADGRPVNPYIIRPLFSKWGATDLGLSDGGVKVFYDESLSGVIQWVFAAPLFSVNGFFLAALVQRSLKPLRQLASLEGLDLLVENAVRVLRWGLWMAPVIYSFLKAAPDPTWYNQDGLVRSAVAAWMYSTLPDQDFRNWSLDIFTALLAFDGLRVLIWFDHMGLRVATLVNFSFIGGDIADEKAARFLGKAQVSRAIPEGIRRFGTWAPLLLPFYIPRGAEWDKAWSAAEHMSGLRAPSYTYLISGYLIYAGALALALIVFLLVQLARAGKIVLPGVTGPGGAPGSKPLRLTNGLITSEWFEDGQGAARVEGVARGGPPIDLTRRPSDHAHPRGRFLFLREDDGPLWSLGEAPTCGAGKANLTVQGENCLFFTCRQQGFNVEARVMLASNEAVEIVRLRLINLEQRDRKTTIASLREWVLNETGVELRDPAYNAIHVGTWFVGSLNAIFAQNRLLKGGARRPSDRRLSPEIGYHAIGAAPGTKMRLLGYEDVKSRFYGLGPTNAPDSLLGLSAPRAPEDEGLLYGFEPCASLNIEVEVPAGGAAEIIVIDGWARDMGVATEAVARNLGIAPIAPEILDRALSRRRRLLPPPVPQQHRFSFAADGRSLTTAPGTPRPFSHVVANSLGIGAVLTNDGDIFSFSYNSRLNSFTPFRMGEGRMAPAGQAIYVYDLARKDAFTATFVPLRRRDAEYQTTYEPGVVTYRALRDRLELELTVFVSKSRPIEFKLLRIRNKSDHERLLEIVPMLEIVLAEIPNESLGRIETSTEAGLKALYFRNPGNYFVQGWAFVSTSLDAEFAETSRRRFLGNESRNPALPYMVEHGHPDAGAPEHERKVAAFCGSIDVEAGGEALVVLAHGQTDTMEDAERLAALARDPDFALAALEESRAFWRDETSVLRIRTNKPELDRLVNDWLPYQLLASRLWGRTGPAQRSGATGYRDQLQDVIPLIHLAPERARAQILLHAAHQFLEGDAVKWWHRAPNGGTGLGDRTHASDPHLWLPYVTVRYVKGTGDRSILDSVEPFLEAPLLPKDREGEATVPLTSRDKDTLLGHCTRAIDYTLARFGEHGLPLMGTGDWDDGMDQVGARGRGESVWMGFFLHGILLDIAPLFEAAGDEKRASRYAQEAEKLRDALDRCWRGDRYLRAYADDGEEVSPMSAMTSSWPVLSRAVDDARGRETIENALNVLGRPNRILLVTPAYTEHSRPYPGRSADYPPGVRENGGQYSHGVSWFVDALAMLGARAREQGDHKASSELFAKAYQSWVAISPLSKFDTPEQADIYGLPPHQQPADVYEGEGYEGHGGWAWYTGSAARMMSAAYALLGLEFENGELKLRPDAFDPKGELRLESVSYRGKVFAARQDAVR</sequence>
<gene>
    <name evidence="6" type="ORF">H2LOC_004540</name>
</gene>
<dbReference type="InterPro" id="IPR033432">
    <property type="entry name" value="GH94_catalytic"/>
</dbReference>